<evidence type="ECO:0008006" key="18">
    <source>
        <dbReference type="Google" id="ProtNLM"/>
    </source>
</evidence>
<gene>
    <name evidence="16" type="ORF">FSARC_2001</name>
</gene>
<keyword evidence="4" id="KW-0808">Transferase</keyword>
<evidence type="ECO:0000313" key="16">
    <source>
        <dbReference type="EMBL" id="KAF4971110.1"/>
    </source>
</evidence>
<name>A0A8H4U7P4_9HYPO</name>
<evidence type="ECO:0000256" key="9">
    <source>
        <dbReference type="ARBA" id="ARBA00023012"/>
    </source>
</evidence>
<evidence type="ECO:0000256" key="10">
    <source>
        <dbReference type="ARBA" id="ARBA00023170"/>
    </source>
</evidence>
<evidence type="ECO:0000259" key="13">
    <source>
        <dbReference type="PROSITE" id="PS50046"/>
    </source>
</evidence>
<feature type="compositionally biased region" description="Polar residues" evidence="12">
    <location>
        <begin position="1314"/>
        <end position="1324"/>
    </location>
</feature>
<dbReference type="InterPro" id="IPR003661">
    <property type="entry name" value="HisK_dim/P_dom"/>
</dbReference>
<feature type="region of interest" description="Disordered" evidence="12">
    <location>
        <begin position="1303"/>
        <end position="1324"/>
    </location>
</feature>
<dbReference type="Gene3D" id="3.30.450.20">
    <property type="entry name" value="PAS domain"/>
    <property type="match status" value="1"/>
</dbReference>
<dbReference type="InterPro" id="IPR016132">
    <property type="entry name" value="Phyto_chromo_attachment"/>
</dbReference>
<dbReference type="Pfam" id="PF00072">
    <property type="entry name" value="Response_reg"/>
    <property type="match status" value="1"/>
</dbReference>
<dbReference type="InterPro" id="IPR035965">
    <property type="entry name" value="PAS-like_dom_sf"/>
</dbReference>
<dbReference type="EMBL" id="JABEXW010000102">
    <property type="protein sequence ID" value="KAF4971110.1"/>
    <property type="molecule type" value="Genomic_DNA"/>
</dbReference>
<dbReference type="FunFam" id="3.30.450.270:FF:000002">
    <property type="entry name" value="Sensor histidine kinase/response regulator, putative"/>
    <property type="match status" value="1"/>
</dbReference>
<dbReference type="Gene3D" id="3.30.565.10">
    <property type="entry name" value="Histidine kinase-like ATPase, C-terminal domain"/>
    <property type="match status" value="1"/>
</dbReference>
<feature type="compositionally biased region" description="Basic and acidic residues" evidence="12">
    <location>
        <begin position="1497"/>
        <end position="1510"/>
    </location>
</feature>
<feature type="region of interest" description="Disordered" evidence="12">
    <location>
        <begin position="1"/>
        <end position="101"/>
    </location>
</feature>
<evidence type="ECO:0000256" key="1">
    <source>
        <dbReference type="ARBA" id="ARBA00022543"/>
    </source>
</evidence>
<dbReference type="InterPro" id="IPR013654">
    <property type="entry name" value="PAS_2"/>
</dbReference>
<feature type="compositionally biased region" description="Low complexity" evidence="12">
    <location>
        <begin position="1513"/>
        <end position="1522"/>
    </location>
</feature>
<dbReference type="InterPro" id="IPR001789">
    <property type="entry name" value="Sig_transdc_resp-reg_receiver"/>
</dbReference>
<dbReference type="PROSITE" id="PS50110">
    <property type="entry name" value="RESPONSE_REGULATORY"/>
    <property type="match status" value="1"/>
</dbReference>
<dbReference type="GO" id="GO:0005524">
    <property type="term" value="F:ATP binding"/>
    <property type="evidence" value="ECO:0007669"/>
    <property type="project" value="UniProtKB-KW"/>
</dbReference>
<evidence type="ECO:0000256" key="12">
    <source>
        <dbReference type="SAM" id="MobiDB-lite"/>
    </source>
</evidence>
<dbReference type="InterPro" id="IPR043150">
    <property type="entry name" value="Phytochrome_PHY_sf"/>
</dbReference>
<dbReference type="PRINTS" id="PR01033">
    <property type="entry name" value="PHYTOCHROME"/>
</dbReference>
<dbReference type="GO" id="GO:0009584">
    <property type="term" value="P:detection of visible light"/>
    <property type="evidence" value="ECO:0007669"/>
    <property type="project" value="InterPro"/>
</dbReference>
<dbReference type="InterPro" id="IPR029016">
    <property type="entry name" value="GAF-like_dom_sf"/>
</dbReference>
<accession>A0A8H4U7P4</accession>
<dbReference type="Pfam" id="PF00512">
    <property type="entry name" value="HisKA"/>
    <property type="match status" value="1"/>
</dbReference>
<dbReference type="InterPro" id="IPR036097">
    <property type="entry name" value="HisK_dim/P_sf"/>
</dbReference>
<dbReference type="PROSITE" id="PS50046">
    <property type="entry name" value="PHYTOCHROME_2"/>
    <property type="match status" value="1"/>
</dbReference>
<keyword evidence="5" id="KW-0547">Nucleotide-binding</keyword>
<dbReference type="CDD" id="cd17546">
    <property type="entry name" value="REC_hyHK_CKI1_RcsC-like"/>
    <property type="match status" value="1"/>
</dbReference>
<dbReference type="SMART" id="SM00387">
    <property type="entry name" value="HATPase_c"/>
    <property type="match status" value="1"/>
</dbReference>
<dbReference type="InterPro" id="IPR003594">
    <property type="entry name" value="HATPase_dom"/>
</dbReference>
<dbReference type="InterPro" id="IPR003018">
    <property type="entry name" value="GAF"/>
</dbReference>
<dbReference type="Pfam" id="PF02518">
    <property type="entry name" value="HATPase_c"/>
    <property type="match status" value="1"/>
</dbReference>
<feature type="compositionally biased region" description="Polar residues" evidence="12">
    <location>
        <begin position="1170"/>
        <end position="1191"/>
    </location>
</feature>
<dbReference type="PANTHER" id="PTHR43065">
    <property type="entry name" value="SENSOR HISTIDINE KINASE"/>
    <property type="match status" value="1"/>
</dbReference>
<evidence type="ECO:0000256" key="5">
    <source>
        <dbReference type="ARBA" id="ARBA00022741"/>
    </source>
</evidence>
<dbReference type="SMART" id="SM00448">
    <property type="entry name" value="REC"/>
    <property type="match status" value="1"/>
</dbReference>
<reference evidence="16" key="1">
    <citation type="journal article" date="2020" name="BMC Genomics">
        <title>Correction to: Identification and distribution of gene clusters required for synthesis of sphingolipid metabolism inhibitors in diverse species of the filamentous fungus Fusarium.</title>
        <authorList>
            <person name="Kim H.S."/>
            <person name="Lohmar J.M."/>
            <person name="Busman M."/>
            <person name="Brown D.W."/>
            <person name="Naumann T.A."/>
            <person name="Divon H.H."/>
            <person name="Lysoe E."/>
            <person name="Uhlig S."/>
            <person name="Proctor R.H."/>
        </authorList>
    </citation>
    <scope>NUCLEOTIDE SEQUENCE</scope>
    <source>
        <strain evidence="16">NRRL 20472</strain>
    </source>
</reference>
<feature type="region of interest" description="Disordered" evidence="12">
    <location>
        <begin position="1162"/>
        <end position="1270"/>
    </location>
</feature>
<dbReference type="Gene3D" id="3.30.450.40">
    <property type="match status" value="1"/>
</dbReference>
<evidence type="ECO:0000256" key="3">
    <source>
        <dbReference type="ARBA" id="ARBA00022606"/>
    </source>
</evidence>
<keyword evidence="1" id="KW-0600">Photoreceptor protein</keyword>
<dbReference type="Pfam" id="PF01590">
    <property type="entry name" value="GAF"/>
    <property type="match status" value="1"/>
</dbReference>
<dbReference type="GO" id="GO:0000155">
    <property type="term" value="F:phosphorelay sensor kinase activity"/>
    <property type="evidence" value="ECO:0007669"/>
    <property type="project" value="InterPro"/>
</dbReference>
<proteinExistence type="predicted"/>
<evidence type="ECO:0000256" key="7">
    <source>
        <dbReference type="ARBA" id="ARBA00022840"/>
    </source>
</evidence>
<comment type="caution">
    <text evidence="16">The sequence shown here is derived from an EMBL/GenBank/DDBJ whole genome shotgun (WGS) entry which is preliminary data.</text>
</comment>
<keyword evidence="9" id="KW-0902">Two-component regulatory system</keyword>
<feature type="compositionally biased region" description="Low complexity" evidence="12">
    <location>
        <begin position="24"/>
        <end position="46"/>
    </location>
</feature>
<dbReference type="Gene3D" id="1.10.287.130">
    <property type="match status" value="1"/>
</dbReference>
<evidence type="ECO:0000313" key="17">
    <source>
        <dbReference type="Proteomes" id="UP000622797"/>
    </source>
</evidence>
<evidence type="ECO:0000256" key="4">
    <source>
        <dbReference type="ARBA" id="ARBA00022679"/>
    </source>
</evidence>
<dbReference type="SUPFAM" id="SSF52172">
    <property type="entry name" value="CheY-like"/>
    <property type="match status" value="1"/>
</dbReference>
<dbReference type="InterPro" id="IPR001294">
    <property type="entry name" value="Phytochrome"/>
</dbReference>
<dbReference type="Pfam" id="PF08446">
    <property type="entry name" value="PAS_2"/>
    <property type="match status" value="1"/>
</dbReference>
<dbReference type="GO" id="GO:0006355">
    <property type="term" value="P:regulation of DNA-templated transcription"/>
    <property type="evidence" value="ECO:0007669"/>
    <property type="project" value="InterPro"/>
</dbReference>
<feature type="compositionally biased region" description="Polar residues" evidence="12">
    <location>
        <begin position="61"/>
        <end position="101"/>
    </location>
</feature>
<protein>
    <recommendedName>
        <fullName evidence="18">Phytochrome</fullName>
    </recommendedName>
</protein>
<dbReference type="SUPFAM" id="SSF55785">
    <property type="entry name" value="PYP-like sensor domain (PAS domain)"/>
    <property type="match status" value="1"/>
</dbReference>
<feature type="compositionally biased region" description="Polar residues" evidence="12">
    <location>
        <begin position="13"/>
        <end position="23"/>
    </location>
</feature>
<dbReference type="InterPro" id="IPR011006">
    <property type="entry name" value="CheY-like_superfamily"/>
</dbReference>
<feature type="compositionally biased region" description="Basic and acidic residues" evidence="12">
    <location>
        <begin position="181"/>
        <end position="190"/>
    </location>
</feature>
<dbReference type="SUPFAM" id="SSF55874">
    <property type="entry name" value="ATPase domain of HSP90 chaperone/DNA topoisomerase II/histidine kinase"/>
    <property type="match status" value="1"/>
</dbReference>
<evidence type="ECO:0000256" key="8">
    <source>
        <dbReference type="ARBA" id="ARBA00022991"/>
    </source>
</evidence>
<feature type="domain" description="Response regulatory" evidence="15">
    <location>
        <begin position="1330"/>
        <end position="1461"/>
    </location>
</feature>
<keyword evidence="7" id="KW-0067">ATP-binding</keyword>
<feature type="region of interest" description="Disordered" evidence="12">
    <location>
        <begin position="1102"/>
        <end position="1142"/>
    </location>
</feature>
<keyword evidence="3" id="KW-0716">Sensory transduction</keyword>
<keyword evidence="6" id="KW-0418">Kinase</keyword>
<feature type="region of interest" description="Disordered" evidence="12">
    <location>
        <begin position="1491"/>
        <end position="1539"/>
    </location>
</feature>
<feature type="modified residue" description="4-aspartylphosphate" evidence="11">
    <location>
        <position position="1381"/>
    </location>
</feature>
<dbReference type="InterPro" id="IPR005467">
    <property type="entry name" value="His_kinase_dom"/>
</dbReference>
<keyword evidence="17" id="KW-1185">Reference proteome</keyword>
<reference evidence="16" key="2">
    <citation type="submission" date="2020-05" db="EMBL/GenBank/DDBJ databases">
        <authorList>
            <person name="Kim H.-S."/>
            <person name="Proctor R.H."/>
            <person name="Brown D.W."/>
        </authorList>
    </citation>
    <scope>NUCLEOTIDE SEQUENCE</scope>
    <source>
        <strain evidence="16">NRRL 20472</strain>
    </source>
</reference>
<dbReference type="Pfam" id="PF00360">
    <property type="entry name" value="PHY"/>
    <property type="match status" value="1"/>
</dbReference>
<feature type="region of interest" description="Disordered" evidence="12">
    <location>
        <begin position="131"/>
        <end position="259"/>
    </location>
</feature>
<feature type="compositionally biased region" description="Low complexity" evidence="12">
    <location>
        <begin position="1118"/>
        <end position="1137"/>
    </location>
</feature>
<dbReference type="SMART" id="SM00388">
    <property type="entry name" value="HisKA"/>
    <property type="match status" value="1"/>
</dbReference>
<dbReference type="OrthoDB" id="2015534at2759"/>
<dbReference type="GO" id="GO:0009881">
    <property type="term" value="F:photoreceptor activity"/>
    <property type="evidence" value="ECO:0007669"/>
    <property type="project" value="UniProtKB-KW"/>
</dbReference>
<feature type="compositionally biased region" description="Polar residues" evidence="12">
    <location>
        <begin position="195"/>
        <end position="221"/>
    </location>
</feature>
<sequence length="1539" mass="169077">MDATHDKEDQDASKAQQPEQQHGPSSTSPPSYASYPPPQSSTASSSTVRPRGQQFLPDLRTNPSDSTPTRTSRAVSSAAPSEQNSVSNSEAPFSPWSVSSDKQLGYHSAASDISGDRVFPIRSVISVDPTSSKITSDDYFPTYPERDGRNIPVQVPGAPRADTGPDLRRSDTVPANYHSRAHNERLDAATRRKNTLSGPMSSIQLDANRHGSSTTPLQLDISTSDNETETEESGPMGHNSPGLAPAGGPELDTSSAGQSCSDVPLVTARFTHVVTDEGHAVITGRDGVLQRCEDEPIHTPGAVQTFGVLVALREENDGCFVARYVSENSERMLGYTPKQLFQLRNFLDILTEEQQDNLLDHIDFIRDEDADPAVNGPEVFSLSIRSPKRKGTKLWCAIHINPAHPDLILCEFELDDDVEYPLRPVDELTPDTPHDTLQANPTLEEIEDSTEVLSKPLRILRSARKRRGEQGAMQVFDIMSQVQEQLSSAPNLDAFLKILVGIVKELTGFHRVMIYQFDSTFNGKVVTELVDTSMTRDLYKGLHFPASDIPRQARDLYKLNKVRLLYDRDQDTSRIVCRTKEDLDVPLDMSHSYLRAMSPIHIKYLKNMAVRSSMSISINAFNELWGLISCHSYGNQGMRVSFPIRKMCRLVGDTASRNIERLSYASRLQARKLINTAPTDKNPSGYIIASSEDLLKLFDADFGLLSIKGETKIMGVVEQSQEALAMLEYLRMRQLTSVVASQDVKEDFPDLRYPPGFQVVAGLLYVPLSVRGNDFIVFFRKGQIKEVKWAGNPYEKFVREGTAGYLEPRKSFRTWHETVVGKCREWNEEQVETAAVLCLVYGKFIEVWRQKEQALQNSKLTRLLLANSAHEVRTPLNAIINYLEIALEGSLDQETRDNLARSHSASKSLIYVINDLLDLTKTEEGQNLVKDEVFDLASCIREATGPFLNDAKRKGIHYTVVQHPGLPQFVHGDERRIRQALSNVTANAVAHTHSGYVKVEVLVSEVKDRQAVVDFVIEDSGIGMSAGQLDTLFRDLEQVSTEETPMTSSQLEEMPREMRTLGLGLAVVARIVRNMDGQLRLKSEPGQGSRFVVQLPFLLSNESPDSQGDEGVSADAPTNQSAKSSNTANTANTATSAPLSMTAAPEGEITLVDRVSTANSAIEGGDASLDQGTRTSQRSLSSRASRGSQQSDADRLIDAIQTPLSLNDKEGGEFPILASGQSGGSSIRPTSRGAASLGGRSTSPSTREPRSPVATKPRSEPGSTDVVDSKTPIRAVKVPDEFTDVPAKPQPTQQSGVLFEMKNNDRPAPRAGTESVTSAGTHATEQQHLQVLVAEDDPINMKILRKRLERLGHGVNHTVNGEDCAAAYRERSKVFDVVLMDMQMPIVDGLTSTKMIRSMEASGEHHGHSSLADTNHRIPIFAVSASLVERERQTYIDAGFDGWILKPIDFKRLNTLLAGISDEDIRNSSLYEPGQWERGGWFLPRSRVIGSEASDETTPRAEHEAKDKDIGNAAAASAAAASTEDVQVEGNADETTPGA</sequence>
<dbReference type="FunFam" id="1.10.287.130:FF:000048">
    <property type="entry name" value="Sensor histidine kinase/response regulator"/>
    <property type="match status" value="1"/>
</dbReference>
<dbReference type="SUPFAM" id="SSF55781">
    <property type="entry name" value="GAF domain-like"/>
    <property type="match status" value="2"/>
</dbReference>
<dbReference type="SUPFAM" id="SSF47384">
    <property type="entry name" value="Homodimeric domain of signal transducing histidine kinase"/>
    <property type="match status" value="1"/>
</dbReference>
<dbReference type="InterPro" id="IPR013515">
    <property type="entry name" value="Phytochrome_cen-reg"/>
</dbReference>
<evidence type="ECO:0000259" key="15">
    <source>
        <dbReference type="PROSITE" id="PS50110"/>
    </source>
</evidence>
<evidence type="ECO:0000259" key="14">
    <source>
        <dbReference type="PROSITE" id="PS50109"/>
    </source>
</evidence>
<feature type="compositionally biased region" description="Basic and acidic residues" evidence="12">
    <location>
        <begin position="1"/>
        <end position="12"/>
    </location>
</feature>
<keyword evidence="8" id="KW-0157">Chromophore</keyword>
<dbReference type="Gene3D" id="3.30.450.270">
    <property type="match status" value="1"/>
</dbReference>
<dbReference type="CDD" id="cd00082">
    <property type="entry name" value="HisKA"/>
    <property type="match status" value="1"/>
</dbReference>
<dbReference type="Gene3D" id="3.40.50.2300">
    <property type="match status" value="1"/>
</dbReference>
<dbReference type="PROSITE" id="PS50109">
    <property type="entry name" value="HIS_KIN"/>
    <property type="match status" value="1"/>
</dbReference>
<evidence type="ECO:0000256" key="11">
    <source>
        <dbReference type="PROSITE-ProRule" id="PRU00169"/>
    </source>
</evidence>
<evidence type="ECO:0000256" key="2">
    <source>
        <dbReference type="ARBA" id="ARBA00022553"/>
    </source>
</evidence>
<feature type="domain" description="Phytochrome chromophore attachment site" evidence="13">
    <location>
        <begin position="491"/>
        <end position="653"/>
    </location>
</feature>
<dbReference type="InterPro" id="IPR036890">
    <property type="entry name" value="HATPase_C_sf"/>
</dbReference>
<dbReference type="PANTHER" id="PTHR43065:SF10">
    <property type="entry name" value="PEROXIDE STRESS-ACTIVATED HISTIDINE KINASE MAK3"/>
    <property type="match status" value="1"/>
</dbReference>
<keyword evidence="2 11" id="KW-0597">Phosphoprotein</keyword>
<dbReference type="Proteomes" id="UP000622797">
    <property type="component" value="Unassembled WGS sequence"/>
</dbReference>
<evidence type="ECO:0000256" key="6">
    <source>
        <dbReference type="ARBA" id="ARBA00022777"/>
    </source>
</evidence>
<feature type="domain" description="Histidine kinase" evidence="14">
    <location>
        <begin position="867"/>
        <end position="1099"/>
    </location>
</feature>
<keyword evidence="10" id="KW-0675">Receptor</keyword>
<organism evidence="16 17">
    <name type="scientific">Fusarium sarcochroum</name>
    <dbReference type="NCBI Taxonomy" id="1208366"/>
    <lineage>
        <taxon>Eukaryota</taxon>
        <taxon>Fungi</taxon>
        <taxon>Dikarya</taxon>
        <taxon>Ascomycota</taxon>
        <taxon>Pezizomycotina</taxon>
        <taxon>Sordariomycetes</taxon>
        <taxon>Hypocreomycetidae</taxon>
        <taxon>Hypocreales</taxon>
        <taxon>Nectriaceae</taxon>
        <taxon>Fusarium</taxon>
        <taxon>Fusarium lateritium species complex</taxon>
    </lineage>
</organism>